<feature type="region of interest" description="Disordered" evidence="1">
    <location>
        <begin position="38"/>
        <end position="65"/>
    </location>
</feature>
<proteinExistence type="predicted"/>
<organism evidence="2">
    <name type="scientific">freshwater metagenome</name>
    <dbReference type="NCBI Taxonomy" id="449393"/>
    <lineage>
        <taxon>unclassified sequences</taxon>
        <taxon>metagenomes</taxon>
        <taxon>ecological metagenomes</taxon>
    </lineage>
</organism>
<evidence type="ECO:0000313" key="3">
    <source>
        <dbReference type="EMBL" id="CAB4828981.1"/>
    </source>
</evidence>
<dbReference type="EMBL" id="CAFABA010000044">
    <property type="protein sequence ID" value="CAB4828981.1"/>
    <property type="molecule type" value="Genomic_DNA"/>
</dbReference>
<evidence type="ECO:0000313" key="2">
    <source>
        <dbReference type="EMBL" id="CAB4754124.1"/>
    </source>
</evidence>
<accession>A0A6J6U4Z2</accession>
<dbReference type="EMBL" id="CAEZYR010000075">
    <property type="protein sequence ID" value="CAB4754124.1"/>
    <property type="molecule type" value="Genomic_DNA"/>
</dbReference>
<reference evidence="2" key="1">
    <citation type="submission" date="2020-05" db="EMBL/GenBank/DDBJ databases">
        <authorList>
            <person name="Chiriac C."/>
            <person name="Salcher M."/>
            <person name="Ghai R."/>
            <person name="Kavagutti S V."/>
        </authorList>
    </citation>
    <scope>NUCLEOTIDE SEQUENCE</scope>
</reference>
<sequence>MRKAAVAGIAALSITGGSLVIAAVVPVAAALAQDSGVTTTAPGATPTAPGATPASKAGRPAAGHPRFGQAAAKARDGMADKRDAVRAKFGVKVGEIATFLGISADDLKTQLKTKSLGEIAGDKKPALITLLTDAINARVDEAVASGKISQAKADKVKAETAARVTKLVDVVGRKDLAGKPGGMRPKRGR</sequence>
<name>A0A6J6U4Z2_9ZZZZ</name>
<evidence type="ECO:0000256" key="1">
    <source>
        <dbReference type="SAM" id="MobiDB-lite"/>
    </source>
</evidence>
<protein>
    <submittedName>
        <fullName evidence="2">Unannotated protein</fullName>
    </submittedName>
</protein>
<dbReference type="AlphaFoldDB" id="A0A6J6U4Z2"/>
<feature type="compositionally biased region" description="Low complexity" evidence="1">
    <location>
        <begin position="38"/>
        <end position="54"/>
    </location>
</feature>
<gene>
    <name evidence="2" type="ORF">UFOPK2754_01977</name>
    <name evidence="3" type="ORF">UFOPK3139_01262</name>
</gene>